<proteinExistence type="predicted"/>
<sequence>MVESEKMNDTKNLSKSYFDVLGICCTSEVVLVEKILKNLEGVKEVSVIVTTKTVIVIHDSLLISQQQIVKALNQARLEASIRVKGEKNYQKKWPSPFAIGSGILLGLSFLKYFFAPFQWLALAAVAVGIPPIIFRGVAAVRNLTLDINILVLIAVTGSIVLHDYWEAGTIVFLFTIAEWLESRASHKATAAMSSLVNIVPPTAVLAESGEVVNVDEVKLNSILAVKAGETIPIDGVVMEGECDVDEKTLTGESFPVSKQIDSTVWAGTTNLNGYISVKTTALAEDCAVARMAQLVEDAQNKKSKTQRYIDKCAKYYTPAIVAISASLAIVPTALRVHNRNEWYRLALVTLVSACPCALVLSTPVAMCCALSKAATSGLLFKGAEYLETLAKIKIMAFDKTGTITRGEFMVTEFKSLVDGLGLNTLLYWVSSIESKSGHPMAAALVDYAQSNSVEPKPDRVEQFQNFPGEGIFGRIDGMEIYVGNRKISSRAGCTTVPEIEGDSFQGKSVGYIFLGSSPAGIFGLSDVCRIGVKEAMRELKQMGIKTAMLTGDCYAAANHVQDQLGGAMDEFQAELLPEDKATIIKGFQKEAPTAMIGDGLNDAPALATADIGISMGISGSALAKETGHVILMTNDIGRIPKAARLARRVRRKIVENMIISVVTKAAIVALAIAGYPLVWAAVLADTGTCLLVILNSMLLLRVGTHRHGKKCCRSATPSHAPNHKDKASCCKSENAPQLCCSDIESQKKCTSQSCSSEVCVPRCQPVSSGSKSCGNNQCPDSVENSGFHSHPRPQCCSSKMASKACQSAVSESKSCGNNQCPDSVENSGFHSHPRPQCCSSKMASKACQSAVSESKSCGNNQCPDSVENSGFHSHPRPQCCSLKMASKACQSAVSESKSCGNNQCPDSVENSGFHSHPRPQCCSSKMAAKACQSAVSESKSCGNNNCSESIYKSSCHSLTSSLVCSSKMSAPQCHSATSSSKSCGSTKCSNFSDKKCCQYDKIPQTCSTKKSAPGCQSAVSGSKSCGDSKCSDSKDNSSHPSHPDHQICTSKLCAPQSQSATSSSRTCGNMKCSDTNSKNSCYSHTNSESCSSKMSGPACKTANSGSRLCGNKKCLDSANENSFHSLTNPLCEEKLLEKESLDLARKDRESNHDLSHGCSDEEHDHLNLDKAHDSCALQECCYSVQGNKTDVSETGIQEAAHCDSINQTCQTAISGLRFSGSMTCGNNKSLDSLSIHGCHSHDSPLHKESNLEQKSLDVAGEGIKSPHAVGQGCSDKEHNHSHPEKAYDSCATDDCCFSVQVHGIDDVSRSEIQETAHCDSTKQSTVIPSSCEHEPKDQVNHCGSHSKSIPTDEELAKLVRRCCKYKPCHDVRSGCRKHAAECGPTVRSTINILRDNHHHHLDCSGRKVCSLLEKRHIGGCCDSFRKECCAKNNHLGASFGGGLSEIVIE</sequence>
<gene>
    <name evidence="2" type="primary">LOC107827924</name>
</gene>
<evidence type="ECO:0000313" key="1">
    <source>
        <dbReference type="Proteomes" id="UP000790787"/>
    </source>
</evidence>
<organism evidence="1 2">
    <name type="scientific">Nicotiana tabacum</name>
    <name type="common">Common tobacco</name>
    <dbReference type="NCBI Taxonomy" id="4097"/>
    <lineage>
        <taxon>Eukaryota</taxon>
        <taxon>Viridiplantae</taxon>
        <taxon>Streptophyta</taxon>
        <taxon>Embryophyta</taxon>
        <taxon>Tracheophyta</taxon>
        <taxon>Spermatophyta</taxon>
        <taxon>Magnoliopsida</taxon>
        <taxon>eudicotyledons</taxon>
        <taxon>Gunneridae</taxon>
        <taxon>Pentapetalae</taxon>
        <taxon>asterids</taxon>
        <taxon>lamiids</taxon>
        <taxon>Solanales</taxon>
        <taxon>Solanaceae</taxon>
        <taxon>Nicotianoideae</taxon>
        <taxon>Nicotianeae</taxon>
        <taxon>Nicotiana</taxon>
    </lineage>
</organism>
<protein>
    <submittedName>
        <fullName evidence="2">Cadmium/zinc-transporting ATPase HMA3 isoform X1</fullName>
    </submittedName>
</protein>
<reference evidence="1" key="1">
    <citation type="journal article" date="2014" name="Nat. Commun.">
        <title>The tobacco genome sequence and its comparison with those of tomato and potato.</title>
        <authorList>
            <person name="Sierro N."/>
            <person name="Battey J.N."/>
            <person name="Ouadi S."/>
            <person name="Bakaher N."/>
            <person name="Bovet L."/>
            <person name="Willig A."/>
            <person name="Goepfert S."/>
            <person name="Peitsch M.C."/>
            <person name="Ivanov N.V."/>
        </authorList>
    </citation>
    <scope>NUCLEOTIDE SEQUENCE [LARGE SCALE GENOMIC DNA]</scope>
</reference>
<dbReference type="Proteomes" id="UP000790787">
    <property type="component" value="Chromosome 9"/>
</dbReference>
<reference evidence="2" key="2">
    <citation type="submission" date="2025-08" db="UniProtKB">
        <authorList>
            <consortium name="RefSeq"/>
        </authorList>
    </citation>
    <scope>IDENTIFICATION</scope>
    <source>
        <tissue evidence="2">Leaf</tissue>
    </source>
</reference>
<accession>A0AC58RY34</accession>
<keyword evidence="1" id="KW-1185">Reference proteome</keyword>
<dbReference type="RefSeq" id="XP_075077639.1">
    <property type="nucleotide sequence ID" value="XM_075221538.1"/>
</dbReference>
<name>A0AC58RY34_TOBAC</name>
<evidence type="ECO:0000313" key="2">
    <source>
        <dbReference type="RefSeq" id="XP_075077639.1"/>
    </source>
</evidence>